<protein>
    <submittedName>
        <fullName evidence="2">Uncharacterized protein</fullName>
    </submittedName>
</protein>
<organism evidence="2 3">
    <name type="scientific">Ilyodon furcidens</name>
    <name type="common">goldbreast splitfin</name>
    <dbReference type="NCBI Taxonomy" id="33524"/>
    <lineage>
        <taxon>Eukaryota</taxon>
        <taxon>Metazoa</taxon>
        <taxon>Chordata</taxon>
        <taxon>Craniata</taxon>
        <taxon>Vertebrata</taxon>
        <taxon>Euteleostomi</taxon>
        <taxon>Actinopterygii</taxon>
        <taxon>Neopterygii</taxon>
        <taxon>Teleostei</taxon>
        <taxon>Neoteleostei</taxon>
        <taxon>Acanthomorphata</taxon>
        <taxon>Ovalentaria</taxon>
        <taxon>Atherinomorphae</taxon>
        <taxon>Cyprinodontiformes</taxon>
        <taxon>Goodeidae</taxon>
        <taxon>Ilyodon</taxon>
    </lineage>
</organism>
<proteinExistence type="predicted"/>
<feature type="compositionally biased region" description="Basic and acidic residues" evidence="1">
    <location>
        <begin position="111"/>
        <end position="121"/>
    </location>
</feature>
<accession>A0ABV0SIZ3</accession>
<reference evidence="2 3" key="1">
    <citation type="submission" date="2021-06" db="EMBL/GenBank/DDBJ databases">
        <authorList>
            <person name="Palmer J.M."/>
        </authorList>
    </citation>
    <scope>NUCLEOTIDE SEQUENCE [LARGE SCALE GENOMIC DNA]</scope>
    <source>
        <strain evidence="3">if_2019</strain>
        <tissue evidence="2">Muscle</tissue>
    </source>
</reference>
<name>A0ABV0SIZ3_9TELE</name>
<feature type="region of interest" description="Disordered" evidence="1">
    <location>
        <begin position="86"/>
        <end position="121"/>
    </location>
</feature>
<evidence type="ECO:0000313" key="2">
    <source>
        <dbReference type="EMBL" id="MEQ2220524.1"/>
    </source>
</evidence>
<comment type="caution">
    <text evidence="2">The sequence shown here is derived from an EMBL/GenBank/DDBJ whole genome shotgun (WGS) entry which is preliminary data.</text>
</comment>
<keyword evidence="3" id="KW-1185">Reference proteome</keyword>
<evidence type="ECO:0000313" key="3">
    <source>
        <dbReference type="Proteomes" id="UP001482620"/>
    </source>
</evidence>
<dbReference type="EMBL" id="JAHRIQ010000390">
    <property type="protein sequence ID" value="MEQ2220524.1"/>
    <property type="molecule type" value="Genomic_DNA"/>
</dbReference>
<sequence>MDRLRARCLRSVFEGAGLRTRSECVLVSNVGLSRTTLLLFVGMNYLDVMQVIRGKDVRGKTREGFGALHCDRGGAERGSFKLDLDFPGDTPHRISPLGRTRTRRSSPFCHDSTDRKWRSTS</sequence>
<gene>
    <name evidence="2" type="ORF">ILYODFUR_006377</name>
</gene>
<evidence type="ECO:0000256" key="1">
    <source>
        <dbReference type="SAM" id="MobiDB-lite"/>
    </source>
</evidence>
<dbReference type="Proteomes" id="UP001482620">
    <property type="component" value="Unassembled WGS sequence"/>
</dbReference>